<dbReference type="EMBL" id="JADKPO010000020">
    <property type="protein sequence ID" value="MBF4769103.1"/>
    <property type="molecule type" value="Genomic_DNA"/>
</dbReference>
<sequence length="407" mass="43985">MNSQPLPWTRPRRALDRLLVRRMGIVNPVGWTVLAAGVVLAVAAALTDWREVAVLAAACLLVFALALPFLLGRTNVRVDVVLQPERVAAGDSVAASVRVRNIATHGLLPTVLELGVGSMVHRYGVPRLGPDEAHEESFTIRTERRGVIPVGPATTRRGDPLGMLSRDVEWTDVVEILVRPPMVPLDSLGAGLLRDLEGVAIDAVSQSDLAFHTLREYVPGDDLRHVHWRSSAKVMSSTAASRLLVRQYLDTRRSHVALVVDDRPSVWADARDFETAMSVSASIIVRATLDEFDTSFVCGTRASSGLTGHLALDSVCRADFGDVGLVASAHRAAVVAPDTSLLFLVSGGAVDFDDFQRSLTAFPPQVRRFALIVDPSKPSRITETGGLVVVRVADVDDLAGLLRWSRP</sequence>
<keyword evidence="1" id="KW-0812">Transmembrane</keyword>
<dbReference type="AlphaFoldDB" id="A0A930VQE4"/>
<protein>
    <submittedName>
        <fullName evidence="2">DUF58 domain-containing protein</fullName>
    </submittedName>
</protein>
<feature type="transmembrane region" description="Helical" evidence="1">
    <location>
        <begin position="25"/>
        <end position="46"/>
    </location>
</feature>
<name>A0A930VQE4_9ACTN</name>
<reference evidence="2" key="1">
    <citation type="submission" date="2020-11" db="EMBL/GenBank/DDBJ databases">
        <title>Nocardioides cynanchi sp. nov., isolated from soil of rhizosphere of Cynanchum wilfordii.</title>
        <authorList>
            <person name="Lee J.-S."/>
            <person name="Suh M.K."/>
            <person name="Kim J.-S."/>
        </authorList>
    </citation>
    <scope>NUCLEOTIDE SEQUENCE</scope>
    <source>
        <strain evidence="2">KCTC 19276</strain>
    </source>
</reference>
<dbReference type="PANTHER" id="PTHR34351">
    <property type="entry name" value="SLR1927 PROTEIN-RELATED"/>
    <property type="match status" value="1"/>
</dbReference>
<keyword evidence="1" id="KW-1133">Transmembrane helix</keyword>
<dbReference type="PANTHER" id="PTHR34351:SF1">
    <property type="entry name" value="SLR1927 PROTEIN"/>
    <property type="match status" value="1"/>
</dbReference>
<gene>
    <name evidence="2" type="ORF">ISU10_15150</name>
</gene>
<feature type="transmembrane region" description="Helical" evidence="1">
    <location>
        <begin position="52"/>
        <end position="71"/>
    </location>
</feature>
<evidence type="ECO:0000256" key="1">
    <source>
        <dbReference type="SAM" id="Phobius"/>
    </source>
</evidence>
<evidence type="ECO:0000313" key="3">
    <source>
        <dbReference type="Proteomes" id="UP000660668"/>
    </source>
</evidence>
<dbReference type="Proteomes" id="UP000660668">
    <property type="component" value="Unassembled WGS sequence"/>
</dbReference>
<organism evidence="2 3">
    <name type="scientific">Nocardioides agariphilus</name>
    <dbReference type="NCBI Taxonomy" id="433664"/>
    <lineage>
        <taxon>Bacteria</taxon>
        <taxon>Bacillati</taxon>
        <taxon>Actinomycetota</taxon>
        <taxon>Actinomycetes</taxon>
        <taxon>Propionibacteriales</taxon>
        <taxon>Nocardioidaceae</taxon>
        <taxon>Nocardioides</taxon>
    </lineage>
</organism>
<accession>A0A930VQE4</accession>
<proteinExistence type="predicted"/>
<keyword evidence="1" id="KW-0472">Membrane</keyword>
<dbReference type="RefSeq" id="WP_194697240.1">
    <property type="nucleotide sequence ID" value="NZ_JADKPO010000020.1"/>
</dbReference>
<comment type="caution">
    <text evidence="2">The sequence shown here is derived from an EMBL/GenBank/DDBJ whole genome shotgun (WGS) entry which is preliminary data.</text>
</comment>
<keyword evidence="3" id="KW-1185">Reference proteome</keyword>
<evidence type="ECO:0000313" key="2">
    <source>
        <dbReference type="EMBL" id="MBF4769103.1"/>
    </source>
</evidence>